<proteinExistence type="predicted"/>
<dbReference type="InterPro" id="IPR015424">
    <property type="entry name" value="PyrdxlP-dep_Trfase"/>
</dbReference>
<evidence type="ECO:0000259" key="1">
    <source>
        <dbReference type="Pfam" id="PF01869"/>
    </source>
</evidence>
<dbReference type="PANTHER" id="PTHR43190">
    <property type="entry name" value="N-ACETYL-D-GLUCOSAMINE KINASE"/>
    <property type="match status" value="1"/>
</dbReference>
<dbReference type="EMBL" id="AP012319">
    <property type="protein sequence ID" value="BAL88438.1"/>
    <property type="molecule type" value="Genomic_DNA"/>
</dbReference>
<dbReference type="RefSeq" id="WP_014443333.1">
    <property type="nucleotide sequence ID" value="NC_017093.1"/>
</dbReference>
<name>I0H601_ACTM4</name>
<evidence type="ECO:0000313" key="2">
    <source>
        <dbReference type="EMBL" id="BAL88438.1"/>
    </source>
</evidence>
<dbReference type="PANTHER" id="PTHR43190:SF3">
    <property type="entry name" value="N-ACETYL-D-GLUCOSAMINE KINASE"/>
    <property type="match status" value="1"/>
</dbReference>
<dbReference type="HOGENOM" id="CLU_817925_0_0_11"/>
<organism evidence="2 3">
    <name type="scientific">Actinoplanes missouriensis (strain ATCC 14538 / DSM 43046 / CBS 188.64 / JCM 3121 / NBRC 102363 / NCIMB 12654 / NRRL B-3342 / UNCC 431)</name>
    <dbReference type="NCBI Taxonomy" id="512565"/>
    <lineage>
        <taxon>Bacteria</taxon>
        <taxon>Bacillati</taxon>
        <taxon>Actinomycetota</taxon>
        <taxon>Actinomycetes</taxon>
        <taxon>Micromonosporales</taxon>
        <taxon>Micromonosporaceae</taxon>
        <taxon>Actinoplanes</taxon>
    </lineage>
</organism>
<sequence length="339" mass="34904">MSARPALLAVDAGGTHTRAVVCHDGRSRSWELATMNRHAVGATADDVLLRLLSAVRHEIGDRPCVGWLASASVDPDEPAAELRRITAGAVRAGLDARLVVSNDVVPLLWGLPGVAGEGIAVICGTGSGFLGVDRTGAAARAGGCEYLGSDEGAAVDIGRRGLRAAVRAGDGRGPATVLTGLLADATGTRAPQLARAIAAQPYPKQRLADLAPMVCAGWLSGDQVCGGIVSDAVTDLVAGVRAVRDRLRLTGGYAVVTVGGVFAGCPPFHDLIESRLLDFEGAGQVTFTNTSARVVMAALEHLLDDRDEVALPAAISDRHAWIVSSAPAVVTRAEEEMCA</sequence>
<keyword evidence="3" id="KW-1185">Reference proteome</keyword>
<dbReference type="SUPFAM" id="SSF53383">
    <property type="entry name" value="PLP-dependent transferases"/>
    <property type="match status" value="1"/>
</dbReference>
<dbReference type="Pfam" id="PF01869">
    <property type="entry name" value="BcrAD_BadFG"/>
    <property type="match status" value="1"/>
</dbReference>
<dbReference type="InterPro" id="IPR043129">
    <property type="entry name" value="ATPase_NBD"/>
</dbReference>
<accession>I0H601</accession>
<dbReference type="KEGG" id="ams:AMIS_32180"/>
<protein>
    <recommendedName>
        <fullName evidence="1">ATPase BadF/BadG/BcrA/BcrD type domain-containing protein</fullName>
    </recommendedName>
</protein>
<gene>
    <name evidence="2" type="ordered locus">AMIS_32180</name>
</gene>
<dbReference type="InterPro" id="IPR002731">
    <property type="entry name" value="ATPase_BadF"/>
</dbReference>
<dbReference type="AlphaFoldDB" id="I0H601"/>
<evidence type="ECO:0000313" key="3">
    <source>
        <dbReference type="Proteomes" id="UP000007882"/>
    </source>
</evidence>
<dbReference type="Gene3D" id="3.30.420.40">
    <property type="match status" value="2"/>
</dbReference>
<dbReference type="Proteomes" id="UP000007882">
    <property type="component" value="Chromosome"/>
</dbReference>
<dbReference type="STRING" id="512565.AMIS_32180"/>
<dbReference type="eggNOG" id="COG2971">
    <property type="taxonomic scope" value="Bacteria"/>
</dbReference>
<dbReference type="SUPFAM" id="SSF53067">
    <property type="entry name" value="Actin-like ATPase domain"/>
    <property type="match status" value="1"/>
</dbReference>
<reference evidence="2 3" key="1">
    <citation type="submission" date="2012-02" db="EMBL/GenBank/DDBJ databases">
        <title>Complete genome sequence of Actinoplanes missouriensis 431 (= NBRC 102363).</title>
        <authorList>
            <person name="Ohnishi Y."/>
            <person name="Ishikawa J."/>
            <person name="Sekine M."/>
            <person name="Hosoyama A."/>
            <person name="Harada T."/>
            <person name="Narita H."/>
            <person name="Hata T."/>
            <person name="Konno Y."/>
            <person name="Tutikane K."/>
            <person name="Fujita N."/>
            <person name="Horinouchi S."/>
            <person name="Hayakawa M."/>
        </authorList>
    </citation>
    <scope>NUCLEOTIDE SEQUENCE [LARGE SCALE GENOMIC DNA]</scope>
    <source>
        <strain evidence="3">ATCC 14538 / DSM 43046 / CBS 188.64 / JCM 3121 / NBRC 102363 / NCIMB 12654 / NRRL B-3342 / UNCC 431</strain>
    </source>
</reference>
<feature type="domain" description="ATPase BadF/BadG/BcrA/BcrD type" evidence="1">
    <location>
        <begin position="10"/>
        <end position="264"/>
    </location>
</feature>
<dbReference type="PATRIC" id="fig|512565.3.peg.3212"/>
<dbReference type="InterPro" id="IPR052519">
    <property type="entry name" value="Euk-type_GlcNAc_Kinase"/>
</dbReference>